<dbReference type="NCBIfam" id="TIGR00029">
    <property type="entry name" value="S20"/>
    <property type="match status" value="1"/>
</dbReference>
<gene>
    <name evidence="6" type="primary">rpsT</name>
    <name evidence="7" type="ORF">A2898_03605</name>
</gene>
<evidence type="ECO:0000256" key="1">
    <source>
        <dbReference type="ARBA" id="ARBA00022730"/>
    </source>
</evidence>
<name>A0A1G2B2Y7_9BACT</name>
<keyword evidence="1 6" id="KW-0699">rRNA-binding</keyword>
<evidence type="ECO:0000256" key="3">
    <source>
        <dbReference type="ARBA" id="ARBA00022980"/>
    </source>
</evidence>
<dbReference type="STRING" id="1798543.A2898_03605"/>
<dbReference type="AlphaFoldDB" id="A0A1G2B2Y7"/>
<proteinExistence type="inferred from homology"/>
<evidence type="ECO:0000256" key="6">
    <source>
        <dbReference type="HAMAP-Rule" id="MF_00500"/>
    </source>
</evidence>
<dbReference type="GO" id="GO:0003735">
    <property type="term" value="F:structural constituent of ribosome"/>
    <property type="evidence" value="ECO:0007669"/>
    <property type="project" value="InterPro"/>
</dbReference>
<dbReference type="GO" id="GO:1990904">
    <property type="term" value="C:ribonucleoprotein complex"/>
    <property type="evidence" value="ECO:0007669"/>
    <property type="project" value="UniProtKB-KW"/>
</dbReference>
<keyword evidence="2 6" id="KW-0694">RNA-binding</keyword>
<dbReference type="Gene3D" id="1.20.58.110">
    <property type="entry name" value="Ribosomal protein S20"/>
    <property type="match status" value="1"/>
</dbReference>
<organism evidence="7 8">
    <name type="scientific">Candidatus Kerfeldbacteria bacterium RIFCSPLOWO2_01_FULL_48_11</name>
    <dbReference type="NCBI Taxonomy" id="1798543"/>
    <lineage>
        <taxon>Bacteria</taxon>
        <taxon>Candidatus Kerfeldiibacteriota</taxon>
    </lineage>
</organism>
<dbReference type="GO" id="GO:0005840">
    <property type="term" value="C:ribosome"/>
    <property type="evidence" value="ECO:0007669"/>
    <property type="project" value="UniProtKB-KW"/>
</dbReference>
<comment type="function">
    <text evidence="6">Binds directly to 16S ribosomal RNA.</text>
</comment>
<keyword evidence="3 6" id="KW-0689">Ribosomal protein</keyword>
<dbReference type="SUPFAM" id="SSF46992">
    <property type="entry name" value="Ribosomal protein S20"/>
    <property type="match status" value="1"/>
</dbReference>
<dbReference type="Pfam" id="PF01649">
    <property type="entry name" value="Ribosomal_S20p"/>
    <property type="match status" value="1"/>
</dbReference>
<dbReference type="GO" id="GO:0019843">
    <property type="term" value="F:rRNA binding"/>
    <property type="evidence" value="ECO:0007669"/>
    <property type="project" value="UniProtKB-UniRule"/>
</dbReference>
<accession>A0A1G2B2Y7</accession>
<evidence type="ECO:0000313" key="7">
    <source>
        <dbReference type="EMBL" id="OGY83345.1"/>
    </source>
</evidence>
<dbReference type="GO" id="GO:0006412">
    <property type="term" value="P:translation"/>
    <property type="evidence" value="ECO:0007669"/>
    <property type="project" value="UniProtKB-UniRule"/>
</dbReference>
<evidence type="ECO:0000313" key="8">
    <source>
        <dbReference type="Proteomes" id="UP000179164"/>
    </source>
</evidence>
<comment type="similarity">
    <text evidence="6">Belongs to the bacterial ribosomal protein bS20 family.</text>
</comment>
<keyword evidence="4 6" id="KW-0687">Ribonucleoprotein</keyword>
<dbReference type="Proteomes" id="UP000179164">
    <property type="component" value="Unassembled WGS sequence"/>
</dbReference>
<protein>
    <recommendedName>
        <fullName evidence="5 6">Small ribosomal subunit protein bS20</fullName>
    </recommendedName>
</protein>
<evidence type="ECO:0000256" key="4">
    <source>
        <dbReference type="ARBA" id="ARBA00023274"/>
    </source>
</evidence>
<reference evidence="7 8" key="1">
    <citation type="journal article" date="2016" name="Nat. Commun.">
        <title>Thousands of microbial genomes shed light on interconnected biogeochemical processes in an aquifer system.</title>
        <authorList>
            <person name="Anantharaman K."/>
            <person name="Brown C.T."/>
            <person name="Hug L.A."/>
            <person name="Sharon I."/>
            <person name="Castelle C.J."/>
            <person name="Probst A.J."/>
            <person name="Thomas B.C."/>
            <person name="Singh A."/>
            <person name="Wilkins M.J."/>
            <person name="Karaoz U."/>
            <person name="Brodie E.L."/>
            <person name="Williams K.H."/>
            <person name="Hubbard S.S."/>
            <person name="Banfield J.F."/>
        </authorList>
    </citation>
    <scope>NUCLEOTIDE SEQUENCE [LARGE SCALE GENOMIC DNA]</scope>
</reference>
<evidence type="ECO:0000256" key="2">
    <source>
        <dbReference type="ARBA" id="ARBA00022884"/>
    </source>
</evidence>
<dbReference type="InterPro" id="IPR036510">
    <property type="entry name" value="Ribosomal_bS20_sf"/>
</dbReference>
<sequence>MPIKQASFKHLRQTKKRTIINDAVEKNVKKLVKNARKLLVAKKKAEAAPAVTQAAKALAKAARKGVIKKNTASRTTSRLMRQLAKLR</sequence>
<dbReference type="EMBL" id="MHKE01000014">
    <property type="protein sequence ID" value="OGY83345.1"/>
    <property type="molecule type" value="Genomic_DNA"/>
</dbReference>
<evidence type="ECO:0000256" key="5">
    <source>
        <dbReference type="ARBA" id="ARBA00035136"/>
    </source>
</evidence>
<dbReference type="InterPro" id="IPR002583">
    <property type="entry name" value="Ribosomal_bS20"/>
</dbReference>
<dbReference type="HAMAP" id="MF_00500">
    <property type="entry name" value="Ribosomal_bS20"/>
    <property type="match status" value="1"/>
</dbReference>
<comment type="caution">
    <text evidence="7">The sequence shown here is derived from an EMBL/GenBank/DDBJ whole genome shotgun (WGS) entry which is preliminary data.</text>
</comment>